<name>A0A4R6KAI6_9ACTN</name>
<evidence type="ECO:0000313" key="2">
    <source>
        <dbReference type="EMBL" id="TDO46851.1"/>
    </source>
</evidence>
<accession>A0A4R6KAI6</accession>
<dbReference type="Pfam" id="PF12146">
    <property type="entry name" value="Hydrolase_4"/>
    <property type="match status" value="1"/>
</dbReference>
<comment type="caution">
    <text evidence="2">The sequence shown here is derived from an EMBL/GenBank/DDBJ whole genome shotgun (WGS) entry which is preliminary data.</text>
</comment>
<dbReference type="OrthoDB" id="9806902at2"/>
<evidence type="ECO:0000259" key="1">
    <source>
        <dbReference type="Pfam" id="PF12146"/>
    </source>
</evidence>
<keyword evidence="2" id="KW-0378">Hydrolase</keyword>
<dbReference type="Gene3D" id="3.40.50.1820">
    <property type="entry name" value="alpha/beta hydrolase"/>
    <property type="match status" value="1"/>
</dbReference>
<dbReference type="Proteomes" id="UP000295388">
    <property type="component" value="Unassembled WGS sequence"/>
</dbReference>
<protein>
    <submittedName>
        <fullName evidence="2">Alpha-beta hydrolase superfamily lysophospholipase</fullName>
    </submittedName>
</protein>
<dbReference type="InterPro" id="IPR022742">
    <property type="entry name" value="Hydrolase_4"/>
</dbReference>
<dbReference type="PANTHER" id="PTHR11614">
    <property type="entry name" value="PHOSPHOLIPASE-RELATED"/>
    <property type="match status" value="1"/>
</dbReference>
<reference evidence="2 3" key="1">
    <citation type="submission" date="2019-03" db="EMBL/GenBank/DDBJ databases">
        <title>Genomic Encyclopedia of Type Strains, Phase III (KMG-III): the genomes of soil and plant-associated and newly described type strains.</title>
        <authorList>
            <person name="Whitman W."/>
        </authorList>
    </citation>
    <scope>NUCLEOTIDE SEQUENCE [LARGE SCALE GENOMIC DNA]</scope>
    <source>
        <strain evidence="2 3">VKM Ac-2527</strain>
    </source>
</reference>
<keyword evidence="3" id="KW-1185">Reference proteome</keyword>
<proteinExistence type="predicted"/>
<evidence type="ECO:0000313" key="3">
    <source>
        <dbReference type="Proteomes" id="UP000295388"/>
    </source>
</evidence>
<gene>
    <name evidence="2" type="ORF">EV643_110234</name>
</gene>
<dbReference type="InterPro" id="IPR029058">
    <property type="entry name" value="AB_hydrolase_fold"/>
</dbReference>
<dbReference type="GO" id="GO:0016787">
    <property type="term" value="F:hydrolase activity"/>
    <property type="evidence" value="ECO:0007669"/>
    <property type="project" value="UniProtKB-KW"/>
</dbReference>
<feature type="domain" description="Serine aminopeptidase S33" evidence="1">
    <location>
        <begin position="24"/>
        <end position="248"/>
    </location>
</feature>
<dbReference type="SUPFAM" id="SSF53474">
    <property type="entry name" value="alpha/beta-Hydrolases"/>
    <property type="match status" value="1"/>
</dbReference>
<dbReference type="AlphaFoldDB" id="A0A4R6KAI6"/>
<dbReference type="InterPro" id="IPR000073">
    <property type="entry name" value="AB_hydrolase_1"/>
</dbReference>
<dbReference type="EMBL" id="SNWQ01000010">
    <property type="protein sequence ID" value="TDO46851.1"/>
    <property type="molecule type" value="Genomic_DNA"/>
</dbReference>
<sequence length="268" mass="28484">MTAFMIDGTVGDVFVRTWSAEQPSYGVLLAHGIGEHSGRYDHVARRLVADGAVVYAGDHHGHGGSAGERCEIEDVDKMVADLHHVAEQLRADHPGLPVALIGHSLGGIIATRFAQSFPGELTALVLSDPVVGGNPGFEALLAMDPMPQVPIDTAMLSRDPAVGEAYLADPLVYHGPLSRQTLSAIFAAVADIAAGPPLGDLPTLWLHGELDPLAPYDVTAKAFEHLAGPALEQKVYPGAMHEIFNETNQDEVIADVLAFLTRVLRKQS</sequence>
<dbReference type="PRINTS" id="PR00111">
    <property type="entry name" value="ABHYDROLASE"/>
</dbReference>
<dbReference type="RefSeq" id="WP_133801993.1">
    <property type="nucleotide sequence ID" value="NZ_SNWQ01000010.1"/>
</dbReference>
<organism evidence="2 3">
    <name type="scientific">Kribbella caucasensis</name>
    <dbReference type="NCBI Taxonomy" id="2512215"/>
    <lineage>
        <taxon>Bacteria</taxon>
        <taxon>Bacillati</taxon>
        <taxon>Actinomycetota</taxon>
        <taxon>Actinomycetes</taxon>
        <taxon>Propionibacteriales</taxon>
        <taxon>Kribbellaceae</taxon>
        <taxon>Kribbella</taxon>
    </lineage>
</organism>
<dbReference type="InterPro" id="IPR051044">
    <property type="entry name" value="MAG_DAG_Lipase"/>
</dbReference>